<dbReference type="RefSeq" id="WP_119060757.1">
    <property type="nucleotide sequence ID" value="NZ_QXDF01000001.1"/>
</dbReference>
<dbReference type="Pfam" id="PF04116">
    <property type="entry name" value="FA_hydroxylase"/>
    <property type="match status" value="1"/>
</dbReference>
<dbReference type="InterPro" id="IPR051689">
    <property type="entry name" value="Sterol_desaturase/TMEM195"/>
</dbReference>
<dbReference type="PANTHER" id="PTHR21624">
    <property type="entry name" value="STEROL DESATURASE-RELATED PROTEIN"/>
    <property type="match status" value="1"/>
</dbReference>
<dbReference type="GO" id="GO:0012505">
    <property type="term" value="C:endomembrane system"/>
    <property type="evidence" value="ECO:0007669"/>
    <property type="project" value="UniProtKB-SubCell"/>
</dbReference>
<dbReference type="Proteomes" id="UP000266273">
    <property type="component" value="Unassembled WGS sequence"/>
</dbReference>
<evidence type="ECO:0000256" key="4">
    <source>
        <dbReference type="ARBA" id="ARBA00023002"/>
    </source>
</evidence>
<feature type="transmembrane region" description="Helical" evidence="6">
    <location>
        <begin position="12"/>
        <end position="31"/>
    </location>
</feature>
<evidence type="ECO:0000256" key="5">
    <source>
        <dbReference type="ARBA" id="ARBA00023136"/>
    </source>
</evidence>
<comment type="subcellular location">
    <subcellularLocation>
        <location evidence="1">Endomembrane system</location>
        <topology evidence="1">Multi-pass membrane protein</topology>
    </subcellularLocation>
</comment>
<feature type="transmembrane region" description="Helical" evidence="6">
    <location>
        <begin position="150"/>
        <end position="174"/>
    </location>
</feature>
<keyword evidence="2 6" id="KW-0812">Transmembrane</keyword>
<feature type="domain" description="Fatty acid hydroxylase" evidence="7">
    <location>
        <begin position="97"/>
        <end position="233"/>
    </location>
</feature>
<dbReference type="PANTHER" id="PTHR21624:SF3">
    <property type="entry name" value="FATTY ACID HYDROXYLASE DOMAIN-CONTAINING PROTEIN"/>
    <property type="match status" value="1"/>
</dbReference>
<reference evidence="8 9" key="1">
    <citation type="submission" date="2018-08" db="EMBL/GenBank/DDBJ databases">
        <title>Genomic Encyclopedia of Archaeal and Bacterial Type Strains, Phase II (KMG-II): from individual species to whole genera.</title>
        <authorList>
            <person name="Goeker M."/>
        </authorList>
    </citation>
    <scope>NUCLEOTIDE SEQUENCE [LARGE SCALE GENOMIC DNA]</scope>
    <source>
        <strain evidence="8 9">DSM 5002</strain>
    </source>
</reference>
<proteinExistence type="predicted"/>
<comment type="caution">
    <text evidence="8">The sequence shown here is derived from an EMBL/GenBank/DDBJ whole genome shotgun (WGS) entry which is preliminary data.</text>
</comment>
<dbReference type="OrthoDB" id="9770329at2"/>
<feature type="transmembrane region" description="Helical" evidence="6">
    <location>
        <begin position="52"/>
        <end position="72"/>
    </location>
</feature>
<gene>
    <name evidence="8" type="ORF">BXY53_0995</name>
</gene>
<feature type="transmembrane region" description="Helical" evidence="6">
    <location>
        <begin position="92"/>
        <end position="114"/>
    </location>
</feature>
<evidence type="ECO:0000313" key="9">
    <source>
        <dbReference type="Proteomes" id="UP000266273"/>
    </source>
</evidence>
<sequence>MGELSQTTETILRLSAFIGIFVVMALIELAAPRRELHHSKPRRWLTNLSISGLNALLLRLMAMLAVPIAAVAAAEWARIAGWGAFNLLGWPFWLEILISLVLLDLAIYAQHVVFHKVPILWRLHQVHHADVDFDVSTALRFHPVEIALSMLIKIAVVLALGAPAIAVVLFEIILNGCAMFNHANINLPGWLDRIVRRVIVTPDMHRVHHSVIPRETDSNFGFNLSIWDRIFRTYRPQPEAGHTDMTIGLSEYQSEAPTRFAWSLVLPFKRRKRRSVKAEREVAEH</sequence>
<evidence type="ECO:0000256" key="2">
    <source>
        <dbReference type="ARBA" id="ARBA00022692"/>
    </source>
</evidence>
<dbReference type="GO" id="GO:0050479">
    <property type="term" value="F:glyceryl-ether monooxygenase activity"/>
    <property type="evidence" value="ECO:0007669"/>
    <property type="project" value="TreeGrafter"/>
</dbReference>
<organism evidence="8 9">
    <name type="scientific">Dichotomicrobium thermohalophilum</name>
    <dbReference type="NCBI Taxonomy" id="933063"/>
    <lineage>
        <taxon>Bacteria</taxon>
        <taxon>Pseudomonadati</taxon>
        <taxon>Pseudomonadota</taxon>
        <taxon>Alphaproteobacteria</taxon>
        <taxon>Hyphomicrobiales</taxon>
        <taxon>Hyphomicrobiaceae</taxon>
        <taxon>Dichotomicrobium</taxon>
    </lineage>
</organism>
<evidence type="ECO:0000256" key="1">
    <source>
        <dbReference type="ARBA" id="ARBA00004127"/>
    </source>
</evidence>
<accession>A0A397Q4C0</accession>
<keyword evidence="3 6" id="KW-1133">Transmembrane helix</keyword>
<dbReference type="GO" id="GO:0016020">
    <property type="term" value="C:membrane"/>
    <property type="evidence" value="ECO:0007669"/>
    <property type="project" value="GOC"/>
</dbReference>
<evidence type="ECO:0000256" key="3">
    <source>
        <dbReference type="ARBA" id="ARBA00022989"/>
    </source>
</evidence>
<protein>
    <submittedName>
        <fullName evidence="8">Sterol desaturase/sphingolipid hydroxylase (Fatty acid hydroxylase superfamily)</fullName>
    </submittedName>
</protein>
<dbReference type="EMBL" id="QXDF01000001">
    <property type="protein sequence ID" value="RIA55908.1"/>
    <property type="molecule type" value="Genomic_DNA"/>
</dbReference>
<dbReference type="AlphaFoldDB" id="A0A397Q4C0"/>
<dbReference type="GO" id="GO:0008610">
    <property type="term" value="P:lipid biosynthetic process"/>
    <property type="evidence" value="ECO:0007669"/>
    <property type="project" value="InterPro"/>
</dbReference>
<dbReference type="GO" id="GO:0006643">
    <property type="term" value="P:membrane lipid metabolic process"/>
    <property type="evidence" value="ECO:0007669"/>
    <property type="project" value="TreeGrafter"/>
</dbReference>
<name>A0A397Q4C0_9HYPH</name>
<evidence type="ECO:0000256" key="6">
    <source>
        <dbReference type="SAM" id="Phobius"/>
    </source>
</evidence>
<evidence type="ECO:0000313" key="8">
    <source>
        <dbReference type="EMBL" id="RIA55908.1"/>
    </source>
</evidence>
<keyword evidence="9" id="KW-1185">Reference proteome</keyword>
<dbReference type="GO" id="GO:0005506">
    <property type="term" value="F:iron ion binding"/>
    <property type="evidence" value="ECO:0007669"/>
    <property type="project" value="InterPro"/>
</dbReference>
<evidence type="ECO:0000259" key="7">
    <source>
        <dbReference type="Pfam" id="PF04116"/>
    </source>
</evidence>
<dbReference type="InterPro" id="IPR006694">
    <property type="entry name" value="Fatty_acid_hydroxylase"/>
</dbReference>
<keyword evidence="4" id="KW-0560">Oxidoreductase</keyword>
<keyword evidence="5 6" id="KW-0472">Membrane</keyword>